<keyword evidence="8" id="KW-1185">Reference proteome</keyword>
<evidence type="ECO:0000256" key="1">
    <source>
        <dbReference type="ARBA" id="ARBA00022649"/>
    </source>
</evidence>
<reference evidence="7" key="2">
    <citation type="submission" date="2023-01" db="EMBL/GenBank/DDBJ databases">
        <authorList>
            <person name="Sun Q."/>
            <person name="Evtushenko L."/>
        </authorList>
    </citation>
    <scope>NUCLEOTIDE SEQUENCE</scope>
    <source>
        <strain evidence="7">VKM B-2555</strain>
    </source>
</reference>
<comment type="caution">
    <text evidence="7">The sequence shown here is derived from an EMBL/GenBank/DDBJ whole genome shotgun (WGS) entry which is preliminary data.</text>
</comment>
<dbReference type="CDD" id="cd09854">
    <property type="entry name" value="PIN_VapC-like"/>
    <property type="match status" value="1"/>
</dbReference>
<comment type="similarity">
    <text evidence="5">Belongs to the PINc/VapC protein family.</text>
</comment>
<evidence type="ECO:0000256" key="3">
    <source>
        <dbReference type="ARBA" id="ARBA00022723"/>
    </source>
</evidence>
<proteinExistence type="inferred from homology"/>
<keyword evidence="1 5" id="KW-1277">Toxin-antitoxin system</keyword>
<comment type="cofactor">
    <cofactor evidence="5">
        <name>Mg(2+)</name>
        <dbReference type="ChEBI" id="CHEBI:18420"/>
    </cofactor>
</comment>
<dbReference type="GO" id="GO:0004540">
    <property type="term" value="F:RNA nuclease activity"/>
    <property type="evidence" value="ECO:0007669"/>
    <property type="project" value="InterPro"/>
</dbReference>
<dbReference type="Proteomes" id="UP001143364">
    <property type="component" value="Unassembled WGS sequence"/>
</dbReference>
<dbReference type="Pfam" id="PF01850">
    <property type="entry name" value="PIN"/>
    <property type="match status" value="1"/>
</dbReference>
<evidence type="ECO:0000256" key="4">
    <source>
        <dbReference type="ARBA" id="ARBA00022801"/>
    </source>
</evidence>
<dbReference type="GO" id="GO:0016787">
    <property type="term" value="F:hydrolase activity"/>
    <property type="evidence" value="ECO:0007669"/>
    <property type="project" value="UniProtKB-KW"/>
</dbReference>
<evidence type="ECO:0000313" key="8">
    <source>
        <dbReference type="Proteomes" id="UP001143364"/>
    </source>
</evidence>
<comment type="function">
    <text evidence="5">Toxic component of a toxin-antitoxin (TA) system. An RNase.</text>
</comment>
<dbReference type="InterPro" id="IPR029060">
    <property type="entry name" value="PIN-like_dom_sf"/>
</dbReference>
<organism evidence="7 8">
    <name type="scientific">Methylopila jiangsuensis</name>
    <dbReference type="NCBI Taxonomy" id="586230"/>
    <lineage>
        <taxon>Bacteria</taxon>
        <taxon>Pseudomonadati</taxon>
        <taxon>Pseudomonadota</taxon>
        <taxon>Alphaproteobacteria</taxon>
        <taxon>Hyphomicrobiales</taxon>
        <taxon>Methylopilaceae</taxon>
        <taxon>Methylopila</taxon>
    </lineage>
</organism>
<dbReference type="Gene3D" id="3.40.50.1010">
    <property type="entry name" value="5'-nuclease"/>
    <property type="match status" value="1"/>
</dbReference>
<dbReference type="HAMAP" id="MF_00265">
    <property type="entry name" value="VapC_Nob1"/>
    <property type="match status" value="1"/>
</dbReference>
<evidence type="ECO:0000259" key="6">
    <source>
        <dbReference type="Pfam" id="PF01850"/>
    </source>
</evidence>
<keyword evidence="3 5" id="KW-0479">Metal-binding</keyword>
<name>A0A9W6JE72_9HYPH</name>
<dbReference type="GO" id="GO:0000287">
    <property type="term" value="F:magnesium ion binding"/>
    <property type="evidence" value="ECO:0007669"/>
    <property type="project" value="UniProtKB-UniRule"/>
</dbReference>
<feature type="domain" description="PIN" evidence="6">
    <location>
        <begin position="3"/>
        <end position="133"/>
    </location>
</feature>
<evidence type="ECO:0000256" key="5">
    <source>
        <dbReference type="HAMAP-Rule" id="MF_00265"/>
    </source>
</evidence>
<dbReference type="RefSeq" id="WP_271202780.1">
    <property type="nucleotide sequence ID" value="NZ_BSFK01000002.1"/>
</dbReference>
<dbReference type="SUPFAM" id="SSF88723">
    <property type="entry name" value="PIN domain-like"/>
    <property type="match status" value="1"/>
</dbReference>
<accession>A0A9W6JE72</accession>
<gene>
    <name evidence="5" type="primary">vapC</name>
    <name evidence="7" type="ORF">GCM10008171_00480</name>
</gene>
<dbReference type="EMBL" id="BSFK01000002">
    <property type="protein sequence ID" value="GLK74796.1"/>
    <property type="molecule type" value="Genomic_DNA"/>
</dbReference>
<keyword evidence="4 5" id="KW-0378">Hydrolase</keyword>
<dbReference type="InterPro" id="IPR022907">
    <property type="entry name" value="VapC_family"/>
</dbReference>
<protein>
    <recommendedName>
        <fullName evidence="5">Ribonuclease VapC</fullName>
        <shortName evidence="5">RNase VapC</shortName>
        <ecNumber evidence="5">3.1.-.-</ecNumber>
    </recommendedName>
    <alternativeName>
        <fullName evidence="5">Toxin VapC</fullName>
    </alternativeName>
</protein>
<evidence type="ECO:0000313" key="7">
    <source>
        <dbReference type="EMBL" id="GLK74796.1"/>
    </source>
</evidence>
<dbReference type="InterPro" id="IPR002716">
    <property type="entry name" value="PIN_dom"/>
</dbReference>
<keyword evidence="5" id="KW-0460">Magnesium</keyword>
<feature type="binding site" evidence="5">
    <location>
        <position position="106"/>
    </location>
    <ligand>
        <name>Mg(2+)</name>
        <dbReference type="ChEBI" id="CHEBI:18420"/>
    </ligand>
</feature>
<dbReference type="GO" id="GO:0090729">
    <property type="term" value="F:toxin activity"/>
    <property type="evidence" value="ECO:0007669"/>
    <property type="project" value="UniProtKB-KW"/>
</dbReference>
<keyword evidence="2 5" id="KW-0540">Nuclease</keyword>
<dbReference type="AlphaFoldDB" id="A0A9W6JE72"/>
<keyword evidence="5" id="KW-0800">Toxin</keyword>
<sequence>MRIYLDANAVIRMVEGRDDSAERLADLARRLPRESLRTSELSLSEVLVGVLRAGASEGEAAREELAAGYVALIAPGATVAPYPVDRTLLIAAARLRASDLALKLPDAIHVSSAVADGCATIVSHDRKVRSVARSLGLLAVSLDLADLDALFAEIDAAS</sequence>
<evidence type="ECO:0000256" key="2">
    <source>
        <dbReference type="ARBA" id="ARBA00022722"/>
    </source>
</evidence>
<reference evidence="7" key="1">
    <citation type="journal article" date="2014" name="Int. J. Syst. Evol. Microbiol.">
        <title>Complete genome sequence of Corynebacterium casei LMG S-19264T (=DSM 44701T), isolated from a smear-ripened cheese.</title>
        <authorList>
            <consortium name="US DOE Joint Genome Institute (JGI-PGF)"/>
            <person name="Walter F."/>
            <person name="Albersmeier A."/>
            <person name="Kalinowski J."/>
            <person name="Ruckert C."/>
        </authorList>
    </citation>
    <scope>NUCLEOTIDE SEQUENCE</scope>
    <source>
        <strain evidence="7">VKM B-2555</strain>
    </source>
</reference>
<dbReference type="EC" id="3.1.-.-" evidence="5"/>
<feature type="binding site" evidence="5">
    <location>
        <position position="6"/>
    </location>
    <ligand>
        <name>Mg(2+)</name>
        <dbReference type="ChEBI" id="CHEBI:18420"/>
    </ligand>
</feature>